<dbReference type="AlphaFoldDB" id="A0A6A6I626"/>
<dbReference type="GeneID" id="54589055"/>
<gene>
    <name evidence="2" type="ORF">BU26DRAFT_607126</name>
</gene>
<evidence type="ECO:0000313" key="3">
    <source>
        <dbReference type="Proteomes" id="UP000800094"/>
    </source>
</evidence>
<sequence length="344" mass="40154">MASLQEELQDTPFTRKTRRDILQNLWPALFEAEAEYLDWDAYFDYYESQCDHALHQQGRHILVRTHQHIVDIAQQLEEGATRESIKENLKTLFTSPSPPNEDEVLDNSIDLAVRLYLMVNIGANKSTITRGQKLVWASGSLKRFLADYFNEPPVLSNSNVRFEKAFTASNIERIAGIKIVLTDNIADHLRMVDDDDKRVAIFHHASFLKWQTSALFPPGLVDETLRTLALLFPKQAPQTKKWFLSLPPTPLADRQLVACDQLRLDDRQIETYRFWHDRLIILKQAFDESRPARLSQWWHDRRNGYQWYTFWVAVFVLFLTIFFGLVQSIEGALQVYKAYHPTSR</sequence>
<evidence type="ECO:0000313" key="2">
    <source>
        <dbReference type="EMBL" id="KAF2245811.1"/>
    </source>
</evidence>
<protein>
    <submittedName>
        <fullName evidence="2">Uncharacterized protein</fullName>
    </submittedName>
</protein>
<evidence type="ECO:0000256" key="1">
    <source>
        <dbReference type="SAM" id="Phobius"/>
    </source>
</evidence>
<dbReference type="RefSeq" id="XP_033680815.1">
    <property type="nucleotide sequence ID" value="XM_033835725.1"/>
</dbReference>
<name>A0A6A6I626_9PLEO</name>
<feature type="transmembrane region" description="Helical" evidence="1">
    <location>
        <begin position="305"/>
        <end position="326"/>
    </location>
</feature>
<keyword evidence="1" id="KW-0812">Transmembrane</keyword>
<keyword evidence="1" id="KW-1133">Transmembrane helix</keyword>
<keyword evidence="3" id="KW-1185">Reference proteome</keyword>
<organism evidence="2 3">
    <name type="scientific">Trematosphaeria pertusa</name>
    <dbReference type="NCBI Taxonomy" id="390896"/>
    <lineage>
        <taxon>Eukaryota</taxon>
        <taxon>Fungi</taxon>
        <taxon>Dikarya</taxon>
        <taxon>Ascomycota</taxon>
        <taxon>Pezizomycotina</taxon>
        <taxon>Dothideomycetes</taxon>
        <taxon>Pleosporomycetidae</taxon>
        <taxon>Pleosporales</taxon>
        <taxon>Massarineae</taxon>
        <taxon>Trematosphaeriaceae</taxon>
        <taxon>Trematosphaeria</taxon>
    </lineage>
</organism>
<dbReference type="Proteomes" id="UP000800094">
    <property type="component" value="Unassembled WGS sequence"/>
</dbReference>
<proteinExistence type="predicted"/>
<dbReference type="EMBL" id="ML987199">
    <property type="protein sequence ID" value="KAF2245811.1"/>
    <property type="molecule type" value="Genomic_DNA"/>
</dbReference>
<reference evidence="2" key="1">
    <citation type="journal article" date="2020" name="Stud. Mycol.">
        <title>101 Dothideomycetes genomes: a test case for predicting lifestyles and emergence of pathogens.</title>
        <authorList>
            <person name="Haridas S."/>
            <person name="Albert R."/>
            <person name="Binder M."/>
            <person name="Bloem J."/>
            <person name="Labutti K."/>
            <person name="Salamov A."/>
            <person name="Andreopoulos B."/>
            <person name="Baker S."/>
            <person name="Barry K."/>
            <person name="Bills G."/>
            <person name="Bluhm B."/>
            <person name="Cannon C."/>
            <person name="Castanera R."/>
            <person name="Culley D."/>
            <person name="Daum C."/>
            <person name="Ezra D."/>
            <person name="Gonzalez J."/>
            <person name="Henrissat B."/>
            <person name="Kuo A."/>
            <person name="Liang C."/>
            <person name="Lipzen A."/>
            <person name="Lutzoni F."/>
            <person name="Magnuson J."/>
            <person name="Mondo S."/>
            <person name="Nolan M."/>
            <person name="Ohm R."/>
            <person name="Pangilinan J."/>
            <person name="Park H.-J."/>
            <person name="Ramirez L."/>
            <person name="Alfaro M."/>
            <person name="Sun H."/>
            <person name="Tritt A."/>
            <person name="Yoshinaga Y."/>
            <person name="Zwiers L.-H."/>
            <person name="Turgeon B."/>
            <person name="Goodwin S."/>
            <person name="Spatafora J."/>
            <person name="Crous P."/>
            <person name="Grigoriev I."/>
        </authorList>
    </citation>
    <scope>NUCLEOTIDE SEQUENCE</scope>
    <source>
        <strain evidence="2">CBS 122368</strain>
    </source>
</reference>
<accession>A0A6A6I626</accession>
<dbReference type="OrthoDB" id="5428890at2759"/>
<keyword evidence="1" id="KW-0472">Membrane</keyword>